<dbReference type="EMBL" id="SNRW01002509">
    <property type="protein sequence ID" value="KAA6392535.1"/>
    <property type="molecule type" value="Genomic_DNA"/>
</dbReference>
<sequence>MTTIQTNQLRVHKSKQAIVAKKLLSKEDKMRLQAIDGAITNGFRKQIQFPCLQVSWNQPQPIFSHELSSSSVQTPLQSRNLVIYEQEEEQGILIAVGINERSAVTERPRR</sequence>
<accession>A0A5J4WDL9</accession>
<organism evidence="1 2">
    <name type="scientific">Streblomastix strix</name>
    <dbReference type="NCBI Taxonomy" id="222440"/>
    <lineage>
        <taxon>Eukaryota</taxon>
        <taxon>Metamonada</taxon>
        <taxon>Preaxostyla</taxon>
        <taxon>Oxymonadida</taxon>
        <taxon>Streblomastigidae</taxon>
        <taxon>Streblomastix</taxon>
    </lineage>
</organism>
<gene>
    <name evidence="1" type="ORF">EZS28_011938</name>
</gene>
<dbReference type="Proteomes" id="UP000324800">
    <property type="component" value="Unassembled WGS sequence"/>
</dbReference>
<protein>
    <submittedName>
        <fullName evidence="1">Uncharacterized protein</fullName>
    </submittedName>
</protein>
<name>A0A5J4WDL9_9EUKA</name>
<comment type="caution">
    <text evidence="1">The sequence shown here is derived from an EMBL/GenBank/DDBJ whole genome shotgun (WGS) entry which is preliminary data.</text>
</comment>
<reference evidence="1 2" key="1">
    <citation type="submission" date="2019-03" db="EMBL/GenBank/DDBJ databases">
        <title>Single cell metagenomics reveals metabolic interactions within the superorganism composed of flagellate Streblomastix strix and complex community of Bacteroidetes bacteria on its surface.</title>
        <authorList>
            <person name="Treitli S.C."/>
            <person name="Kolisko M."/>
            <person name="Husnik F."/>
            <person name="Keeling P."/>
            <person name="Hampl V."/>
        </authorList>
    </citation>
    <scope>NUCLEOTIDE SEQUENCE [LARGE SCALE GENOMIC DNA]</scope>
    <source>
        <strain evidence="1">ST1C</strain>
    </source>
</reference>
<evidence type="ECO:0000313" key="1">
    <source>
        <dbReference type="EMBL" id="KAA6392535.1"/>
    </source>
</evidence>
<proteinExistence type="predicted"/>
<dbReference type="AlphaFoldDB" id="A0A5J4WDL9"/>
<evidence type="ECO:0000313" key="2">
    <source>
        <dbReference type="Proteomes" id="UP000324800"/>
    </source>
</evidence>